<dbReference type="AlphaFoldDB" id="A0AA89C4F2"/>
<dbReference type="SUPFAM" id="SSF56112">
    <property type="entry name" value="Protein kinase-like (PK-like)"/>
    <property type="match status" value="1"/>
</dbReference>
<feature type="region of interest" description="Disordered" evidence="4">
    <location>
        <begin position="631"/>
        <end position="650"/>
    </location>
</feature>
<feature type="compositionally biased region" description="Acidic residues" evidence="4">
    <location>
        <begin position="544"/>
        <end position="566"/>
    </location>
</feature>
<evidence type="ECO:0000256" key="3">
    <source>
        <dbReference type="PROSITE-ProRule" id="PRU10141"/>
    </source>
</evidence>
<dbReference type="Gene3D" id="3.30.200.20">
    <property type="entry name" value="Phosphorylase Kinase, domain 1"/>
    <property type="match status" value="1"/>
</dbReference>
<dbReference type="GO" id="GO:0005524">
    <property type="term" value="F:ATP binding"/>
    <property type="evidence" value="ECO:0007669"/>
    <property type="project" value="UniProtKB-UniRule"/>
</dbReference>
<feature type="compositionally biased region" description="Basic and acidic residues" evidence="4">
    <location>
        <begin position="360"/>
        <end position="371"/>
    </location>
</feature>
<feature type="compositionally biased region" description="Basic and acidic residues" evidence="4">
    <location>
        <begin position="404"/>
        <end position="418"/>
    </location>
</feature>
<dbReference type="PANTHER" id="PTHR46538">
    <property type="entry name" value="PROTEIN KINASE DOMAIN-CONTAINING PROTEIN"/>
    <property type="match status" value="1"/>
</dbReference>
<dbReference type="InterPro" id="IPR008271">
    <property type="entry name" value="Ser/Thr_kinase_AS"/>
</dbReference>
<feature type="region of interest" description="Disordered" evidence="4">
    <location>
        <begin position="659"/>
        <end position="682"/>
    </location>
</feature>
<name>A0AA89C4F2_PINIB</name>
<dbReference type="Pfam" id="PF00069">
    <property type="entry name" value="Pkinase"/>
    <property type="match status" value="1"/>
</dbReference>
<feature type="compositionally biased region" description="Basic and acidic residues" evidence="4">
    <location>
        <begin position="469"/>
        <end position="501"/>
    </location>
</feature>
<dbReference type="Gene3D" id="1.10.510.10">
    <property type="entry name" value="Transferase(Phosphotransferase) domain 1"/>
    <property type="match status" value="1"/>
</dbReference>
<comment type="caution">
    <text evidence="6">The sequence shown here is derived from an EMBL/GenBank/DDBJ whole genome shotgun (WGS) entry which is preliminary data.</text>
</comment>
<dbReference type="PROSITE" id="PS50011">
    <property type="entry name" value="PROTEIN_KINASE_DOM"/>
    <property type="match status" value="1"/>
</dbReference>
<feature type="compositionally biased region" description="Acidic residues" evidence="4">
    <location>
        <begin position="319"/>
        <end position="331"/>
    </location>
</feature>
<feature type="region of interest" description="Disordered" evidence="4">
    <location>
        <begin position="735"/>
        <end position="784"/>
    </location>
</feature>
<gene>
    <name evidence="6" type="ORF">FSP39_001244</name>
</gene>
<feature type="compositionally biased region" description="Basic and acidic residues" evidence="4">
    <location>
        <begin position="757"/>
        <end position="782"/>
    </location>
</feature>
<feature type="binding site" evidence="3">
    <location>
        <position position="67"/>
    </location>
    <ligand>
        <name>ATP</name>
        <dbReference type="ChEBI" id="CHEBI:30616"/>
    </ligand>
</feature>
<dbReference type="PROSITE" id="PS00108">
    <property type="entry name" value="PROTEIN_KINASE_ST"/>
    <property type="match status" value="1"/>
</dbReference>
<evidence type="ECO:0000256" key="4">
    <source>
        <dbReference type="SAM" id="MobiDB-lite"/>
    </source>
</evidence>
<dbReference type="EMBL" id="VSWD01000008">
    <property type="protein sequence ID" value="KAK3094397.1"/>
    <property type="molecule type" value="Genomic_DNA"/>
</dbReference>
<proteinExistence type="predicted"/>
<feature type="region of interest" description="Disordered" evidence="4">
    <location>
        <begin position="542"/>
        <end position="624"/>
    </location>
</feature>
<dbReference type="GO" id="GO:0004672">
    <property type="term" value="F:protein kinase activity"/>
    <property type="evidence" value="ECO:0007669"/>
    <property type="project" value="InterPro"/>
</dbReference>
<dbReference type="InterPro" id="IPR051585">
    <property type="entry name" value="STE20_Ser/Thr_Kinases"/>
</dbReference>
<evidence type="ECO:0000259" key="5">
    <source>
        <dbReference type="PROSITE" id="PS50011"/>
    </source>
</evidence>
<feature type="domain" description="Protein kinase" evidence="5">
    <location>
        <begin position="38"/>
        <end position="296"/>
    </location>
</feature>
<dbReference type="InterPro" id="IPR011009">
    <property type="entry name" value="Kinase-like_dom_sf"/>
</dbReference>
<evidence type="ECO:0000313" key="6">
    <source>
        <dbReference type="EMBL" id="KAK3094397.1"/>
    </source>
</evidence>
<protein>
    <recommendedName>
        <fullName evidence="5">Protein kinase domain-containing protein</fullName>
    </recommendedName>
</protein>
<dbReference type="Proteomes" id="UP001186944">
    <property type="component" value="Unassembled WGS sequence"/>
</dbReference>
<dbReference type="FunFam" id="3.30.200.20:FF:000353">
    <property type="entry name" value="Sterile20-like kinase, isoform B"/>
    <property type="match status" value="1"/>
</dbReference>
<sequence>MSFLNSFRKLFRLGGDDVVKKKGENKNIQRNIDPNLKWEIVGELGDGAFGKVYKAQNKENGSLAALKQVEIKSEEDLEDFAVEIDILSECRHKNVVGLHEAFFFDGKLWMYIEFCEGGALDSIMVDLEKSLSEKQIRYVAHEMCLGLDFLHKNKVIHRDLKAGNVLLTAEGYVKLADFGVSAKNSRTNQRRDSFIGTPYWMAPEVIMCETLKDNPYNHKADIWSLGITLIEFAQIEPPNHDLHPMRVLIRIQKSDPPTLAVPRKWSKTMNDFITKCLVKNPDQRPSAAELLEHPFIVDCTEKDKNEILNLISESKAEVEETIEDLTEDEDIKEMKRHMSDVSSNIDLEEISDQDSNKAASPERDVSVEKEPSPVTPIPEAAPPTDKKDKKSDVQPSTPETTPKVGKEEEKAPSPKREPAPSPPSVEVVKEEKNEAPSSSEEVSEKVTPEVVTEKEDQDKSSDEGLGPSGDERSEDNNQNENVEKVEEAEKPVIPPVKKEESFDISGTVDEIVDDIIDDVIKSTKTQPSVPAVVFDTVQDVITENNEESNEEYDLSYIENELDEGVSDDVKKDKDDVPPSQEPEKPKDEEKVQDTKDKESEQSAIVKEDKKEDDKTSDKKPEMEVQVINVTLTDDDDDSHVEVKVDSQSDKKVSVITIGEKSSPSKEEGIKINGQEIPPSSSMVINGDVVTMRDKVCDDKSIDKSLTTSTDSHEIIPSTDLDTFETKIIKESKHKANGVTAVDDDQKSDAGSVGTVESGDRDEAPRRDGEKKSHIRQRSESKSQYRTMTRMRKYMKDGVLVTEKTQKVVMSGDENRMREEYQNSFPIVSYSQHFGYLAFMQRW</sequence>
<dbReference type="FunFam" id="1.10.510.10:FF:001091">
    <property type="entry name" value="STE family protein kinase"/>
    <property type="match status" value="1"/>
</dbReference>
<organism evidence="6 7">
    <name type="scientific">Pinctada imbricata</name>
    <name type="common">Atlantic pearl-oyster</name>
    <name type="synonym">Pinctada martensii</name>
    <dbReference type="NCBI Taxonomy" id="66713"/>
    <lineage>
        <taxon>Eukaryota</taxon>
        <taxon>Metazoa</taxon>
        <taxon>Spiralia</taxon>
        <taxon>Lophotrochozoa</taxon>
        <taxon>Mollusca</taxon>
        <taxon>Bivalvia</taxon>
        <taxon>Autobranchia</taxon>
        <taxon>Pteriomorphia</taxon>
        <taxon>Pterioida</taxon>
        <taxon>Pterioidea</taxon>
        <taxon>Pteriidae</taxon>
        <taxon>Pinctada</taxon>
    </lineage>
</organism>
<dbReference type="PANTHER" id="PTHR46538:SF3">
    <property type="entry name" value="PROTEIN KINASE DOMAIN-CONTAINING PROTEIN"/>
    <property type="match status" value="1"/>
</dbReference>
<feature type="region of interest" description="Disordered" evidence="4">
    <location>
        <begin position="318"/>
        <end position="501"/>
    </location>
</feature>
<feature type="compositionally biased region" description="Basic and acidic residues" evidence="4">
    <location>
        <begin position="442"/>
        <end position="462"/>
    </location>
</feature>
<dbReference type="PROSITE" id="PS00107">
    <property type="entry name" value="PROTEIN_KINASE_ATP"/>
    <property type="match status" value="1"/>
</dbReference>
<feature type="compositionally biased region" description="Basic and acidic residues" evidence="4">
    <location>
        <begin position="567"/>
        <end position="622"/>
    </location>
</feature>
<dbReference type="InterPro" id="IPR000719">
    <property type="entry name" value="Prot_kinase_dom"/>
</dbReference>
<reference evidence="6" key="1">
    <citation type="submission" date="2019-08" db="EMBL/GenBank/DDBJ databases">
        <title>The improved chromosome-level genome for the pearl oyster Pinctada fucata martensii using PacBio sequencing and Hi-C.</title>
        <authorList>
            <person name="Zheng Z."/>
        </authorList>
    </citation>
    <scope>NUCLEOTIDE SEQUENCE</scope>
    <source>
        <strain evidence="6">ZZ-2019</strain>
        <tissue evidence="6">Adductor muscle</tissue>
    </source>
</reference>
<keyword evidence="1 3" id="KW-0547">Nucleotide-binding</keyword>
<dbReference type="SMART" id="SM00220">
    <property type="entry name" value="S_TKc"/>
    <property type="match status" value="1"/>
</dbReference>
<keyword evidence="7" id="KW-1185">Reference proteome</keyword>
<evidence type="ECO:0000256" key="1">
    <source>
        <dbReference type="ARBA" id="ARBA00022741"/>
    </source>
</evidence>
<dbReference type="InterPro" id="IPR017441">
    <property type="entry name" value="Protein_kinase_ATP_BS"/>
</dbReference>
<evidence type="ECO:0000313" key="7">
    <source>
        <dbReference type="Proteomes" id="UP001186944"/>
    </source>
</evidence>
<accession>A0AA89C4F2</accession>
<keyword evidence="2 3" id="KW-0067">ATP-binding</keyword>
<evidence type="ECO:0000256" key="2">
    <source>
        <dbReference type="ARBA" id="ARBA00022840"/>
    </source>
</evidence>
<feature type="compositionally biased region" description="Basic and acidic residues" evidence="4">
    <location>
        <begin position="639"/>
        <end position="650"/>
    </location>
</feature>